<dbReference type="OMA" id="VTRECVY"/>
<gene>
    <name evidence="5" type="ORF">B5807_07759</name>
</gene>
<protein>
    <recommendedName>
        <fullName evidence="4">Zn(2)-C6 fungal-type domain-containing protein</fullName>
    </recommendedName>
</protein>
<dbReference type="GO" id="GO:0000976">
    <property type="term" value="F:transcription cis-regulatory region binding"/>
    <property type="evidence" value="ECO:0007669"/>
    <property type="project" value="TreeGrafter"/>
</dbReference>
<feature type="compositionally biased region" description="Polar residues" evidence="3">
    <location>
        <begin position="164"/>
        <end position="185"/>
    </location>
</feature>
<feature type="region of interest" description="Disordered" evidence="3">
    <location>
        <begin position="277"/>
        <end position="299"/>
    </location>
</feature>
<evidence type="ECO:0000256" key="2">
    <source>
        <dbReference type="ARBA" id="ARBA00023242"/>
    </source>
</evidence>
<keyword evidence="6" id="KW-1185">Reference proteome</keyword>
<dbReference type="GO" id="GO:0008270">
    <property type="term" value="F:zinc ion binding"/>
    <property type="evidence" value="ECO:0007669"/>
    <property type="project" value="InterPro"/>
</dbReference>
<dbReference type="PANTHER" id="PTHR37534">
    <property type="entry name" value="TRANSCRIPTIONAL ACTIVATOR PROTEIN UGA3"/>
    <property type="match status" value="1"/>
</dbReference>
<dbReference type="STRING" id="105696.A0A1Y2LYW7"/>
<dbReference type="PANTHER" id="PTHR37534:SF3">
    <property type="entry name" value="ZN(II)2CYS6 TRANSCRIPTION FACTOR (EUROFUNG)"/>
    <property type="match status" value="1"/>
</dbReference>
<dbReference type="GO" id="GO:0000981">
    <property type="term" value="F:DNA-binding transcription factor activity, RNA polymerase II-specific"/>
    <property type="evidence" value="ECO:0007669"/>
    <property type="project" value="InterPro"/>
</dbReference>
<dbReference type="GO" id="GO:0045944">
    <property type="term" value="P:positive regulation of transcription by RNA polymerase II"/>
    <property type="evidence" value="ECO:0007669"/>
    <property type="project" value="TreeGrafter"/>
</dbReference>
<dbReference type="CDD" id="cd12148">
    <property type="entry name" value="fungal_TF_MHR"/>
    <property type="match status" value="1"/>
</dbReference>
<feature type="region of interest" description="Disordered" evidence="3">
    <location>
        <begin position="164"/>
        <end position="193"/>
    </location>
</feature>
<name>A0A1Y2LYW7_EPING</name>
<feature type="domain" description="Zn(2)-C6 fungal-type" evidence="4">
    <location>
        <begin position="13"/>
        <end position="43"/>
    </location>
</feature>
<feature type="compositionally biased region" description="Polar residues" evidence="3">
    <location>
        <begin position="290"/>
        <end position="299"/>
    </location>
</feature>
<dbReference type="InterPro" id="IPR001138">
    <property type="entry name" value="Zn2Cys6_DnaBD"/>
</dbReference>
<sequence>MPSKSRGLRTSTGCLTCRRRRVKCDETRPCCSNCTRIVRDCEYSHDSTNLRRPRALSARRVDEAPEITKNTSSPVDSSLPGISEASIDLSATLNDLSSTSQDATQTWIPVNISLQQVAGTVLPNDSFFLDDNLFSTGDTHISSLGPIEWYDLLAQDAIETMQDQSPSNRWNFDYSSLSRRQTPRQSVAPDVETGEDDVRAIGAQNLTLEPWNSEAQIELKEEELVFFEQYINFVAPILDLFDSLSHFASVVPHLALRNVGLLKSILAVGARHLTLGQTQPGSKDPALSISPGTPTPIGNPTSNAAKFAEQYYLETLQYLSQNLLYQSYTGSREILVTVIMISTYEMFGTAVNSDHSAWDRHLRGTFWIQRNANVSGESKDSLARAVWFAWLRQDIWAAFRTGRPALTIHQPTKPMFELTTEGLTTRIIYIAAKCVQFAATPKDRNITGYIEAGTTLMNMLEVWKSCLPASFEAVRIASSCSTPRSSSDITSLAPIWIHPPAHAAAIQMYHFSRIVMVLNQPSMGGLNNYQTRFKMLRESTNTICGIAVAQQSQNLPSAFVSFQAVYAAALCADSQEKQSEILEILDKVLHISKFPSRSVLNDLTKVWSGEA</sequence>
<organism evidence="5 6">
    <name type="scientific">Epicoccum nigrum</name>
    <name type="common">Soil fungus</name>
    <name type="synonym">Epicoccum purpurascens</name>
    <dbReference type="NCBI Taxonomy" id="105696"/>
    <lineage>
        <taxon>Eukaryota</taxon>
        <taxon>Fungi</taxon>
        <taxon>Dikarya</taxon>
        <taxon>Ascomycota</taxon>
        <taxon>Pezizomycotina</taxon>
        <taxon>Dothideomycetes</taxon>
        <taxon>Pleosporomycetidae</taxon>
        <taxon>Pleosporales</taxon>
        <taxon>Pleosporineae</taxon>
        <taxon>Didymellaceae</taxon>
        <taxon>Epicoccum</taxon>
    </lineage>
</organism>
<evidence type="ECO:0000256" key="3">
    <source>
        <dbReference type="SAM" id="MobiDB-lite"/>
    </source>
</evidence>
<proteinExistence type="predicted"/>
<dbReference type="CDD" id="cd00067">
    <property type="entry name" value="GAL4"/>
    <property type="match status" value="1"/>
</dbReference>
<evidence type="ECO:0000256" key="1">
    <source>
        <dbReference type="ARBA" id="ARBA00004123"/>
    </source>
</evidence>
<dbReference type="AlphaFoldDB" id="A0A1Y2LYW7"/>
<dbReference type="EMBL" id="KZ107846">
    <property type="protein sequence ID" value="OSS48387.1"/>
    <property type="molecule type" value="Genomic_DNA"/>
</dbReference>
<dbReference type="SUPFAM" id="SSF57701">
    <property type="entry name" value="Zn2/Cys6 DNA-binding domain"/>
    <property type="match status" value="1"/>
</dbReference>
<dbReference type="PROSITE" id="PS00463">
    <property type="entry name" value="ZN2_CY6_FUNGAL_1"/>
    <property type="match status" value="1"/>
</dbReference>
<dbReference type="Pfam" id="PF00172">
    <property type="entry name" value="Zn_clus"/>
    <property type="match status" value="1"/>
</dbReference>
<reference evidence="5 6" key="1">
    <citation type="journal article" date="2017" name="Genome Announc.">
        <title>Genome sequence of the saprophytic ascomycete Epicoccum nigrum ICMP 19927 strain isolated from New Zealand.</title>
        <authorList>
            <person name="Fokin M."/>
            <person name="Fleetwood D."/>
            <person name="Weir B.S."/>
            <person name="Villas-Boas S.G."/>
        </authorList>
    </citation>
    <scope>NUCLEOTIDE SEQUENCE [LARGE SCALE GENOMIC DNA]</scope>
    <source>
        <strain evidence="5 6">ICMP 19927</strain>
    </source>
</reference>
<dbReference type="InterPro" id="IPR036864">
    <property type="entry name" value="Zn2-C6_fun-type_DNA-bd_sf"/>
</dbReference>
<dbReference type="Gene3D" id="4.10.240.10">
    <property type="entry name" value="Zn(2)-C6 fungal-type DNA-binding domain"/>
    <property type="match status" value="1"/>
</dbReference>
<evidence type="ECO:0000313" key="6">
    <source>
        <dbReference type="Proteomes" id="UP000193240"/>
    </source>
</evidence>
<dbReference type="GO" id="GO:0005634">
    <property type="term" value="C:nucleus"/>
    <property type="evidence" value="ECO:0007669"/>
    <property type="project" value="UniProtKB-SubCell"/>
</dbReference>
<dbReference type="PROSITE" id="PS50048">
    <property type="entry name" value="ZN2_CY6_FUNGAL_2"/>
    <property type="match status" value="1"/>
</dbReference>
<keyword evidence="2" id="KW-0539">Nucleus</keyword>
<dbReference type="Pfam" id="PF11951">
    <property type="entry name" value="Fungal_trans_2"/>
    <property type="match status" value="1"/>
</dbReference>
<dbReference type="InterPro" id="IPR021858">
    <property type="entry name" value="Fun_TF"/>
</dbReference>
<dbReference type="InParanoid" id="A0A1Y2LYW7"/>
<comment type="subcellular location">
    <subcellularLocation>
        <location evidence="1">Nucleus</location>
    </subcellularLocation>
</comment>
<accession>A0A1Y2LYW7</accession>
<evidence type="ECO:0000259" key="4">
    <source>
        <dbReference type="PROSITE" id="PS50048"/>
    </source>
</evidence>
<dbReference type="Proteomes" id="UP000193240">
    <property type="component" value="Unassembled WGS sequence"/>
</dbReference>
<evidence type="ECO:0000313" key="5">
    <source>
        <dbReference type="EMBL" id="OSS48387.1"/>
    </source>
</evidence>
<dbReference type="SMART" id="SM00066">
    <property type="entry name" value="GAL4"/>
    <property type="match status" value="1"/>
</dbReference>